<comment type="caution">
    <text evidence="1">The sequence shown here is derived from an EMBL/GenBank/DDBJ whole genome shotgun (WGS) entry which is preliminary data.</text>
</comment>
<dbReference type="FunFam" id="3.40.50.1000:FF:000022">
    <property type="entry name" value="Phosphoglycolate phosphatase"/>
    <property type="match status" value="1"/>
</dbReference>
<dbReference type="GO" id="GO:0005829">
    <property type="term" value="C:cytosol"/>
    <property type="evidence" value="ECO:0007669"/>
    <property type="project" value="TreeGrafter"/>
</dbReference>
<dbReference type="NCBIfam" id="TIGR01549">
    <property type="entry name" value="HAD-SF-IA-v1"/>
    <property type="match status" value="1"/>
</dbReference>
<dbReference type="PANTHER" id="PTHR43434:SF20">
    <property type="entry name" value="5'-NUCLEOTIDASE"/>
    <property type="match status" value="1"/>
</dbReference>
<dbReference type="PANTHER" id="PTHR43434">
    <property type="entry name" value="PHOSPHOGLYCOLATE PHOSPHATASE"/>
    <property type="match status" value="1"/>
</dbReference>
<gene>
    <name evidence="1" type="ORF">LKD48_14955</name>
</gene>
<dbReference type="GO" id="GO:0016787">
    <property type="term" value="F:hydrolase activity"/>
    <property type="evidence" value="ECO:0007669"/>
    <property type="project" value="UniProtKB-KW"/>
</dbReference>
<sequence length="216" mass="24282">MKKYILFDLDGTLTDPMEGICKSAARGLAHFGIKADYHDLTFFIGPPLLDTYRDRYGMNDEQAREAVAAFREYFQPTGIYENEIYPGIEEMLKELQDKGYFLAMATSKPEAFADIVLRHFHIRDYIKVMAGATMDEGRTNKAEVLAYALEQMNISDLSEAVMVGDRSYDVKGAQAMGIDSVGVLYGYGSREELEEAGATKIAKSVEDLKNILLNWK</sequence>
<protein>
    <submittedName>
        <fullName evidence="1">HAD-IA family hydrolase</fullName>
    </submittedName>
</protein>
<evidence type="ECO:0000313" key="2">
    <source>
        <dbReference type="Proteomes" id="UP001198200"/>
    </source>
</evidence>
<dbReference type="GO" id="GO:0004713">
    <property type="term" value="F:protein tyrosine kinase activity"/>
    <property type="evidence" value="ECO:0007669"/>
    <property type="project" value="TreeGrafter"/>
</dbReference>
<dbReference type="Proteomes" id="UP001198200">
    <property type="component" value="Unassembled WGS sequence"/>
</dbReference>
<dbReference type="SFLD" id="SFLDG01129">
    <property type="entry name" value="C1.5:_HAD__Beta-PGM__Phosphata"/>
    <property type="match status" value="1"/>
</dbReference>
<dbReference type="SFLD" id="SFLDG01135">
    <property type="entry name" value="C1.5.6:_HAD__Beta-PGM__Phospha"/>
    <property type="match status" value="1"/>
</dbReference>
<name>A0AAE3E626_9FIRM</name>
<dbReference type="Gene3D" id="3.40.50.1000">
    <property type="entry name" value="HAD superfamily/HAD-like"/>
    <property type="match status" value="1"/>
</dbReference>
<dbReference type="AlphaFoldDB" id="A0AAE3E626"/>
<evidence type="ECO:0000313" key="1">
    <source>
        <dbReference type="EMBL" id="MCC2222903.1"/>
    </source>
</evidence>
<dbReference type="SUPFAM" id="SSF56784">
    <property type="entry name" value="HAD-like"/>
    <property type="match status" value="1"/>
</dbReference>
<dbReference type="Gene3D" id="1.10.150.240">
    <property type="entry name" value="Putative phosphatase, domain 2"/>
    <property type="match status" value="1"/>
</dbReference>
<dbReference type="InterPro" id="IPR036412">
    <property type="entry name" value="HAD-like_sf"/>
</dbReference>
<dbReference type="SFLD" id="SFLDS00003">
    <property type="entry name" value="Haloacid_Dehalogenase"/>
    <property type="match status" value="1"/>
</dbReference>
<keyword evidence="1" id="KW-0378">Hydrolase</keyword>
<dbReference type="InterPro" id="IPR023198">
    <property type="entry name" value="PGP-like_dom2"/>
</dbReference>
<dbReference type="InterPro" id="IPR041492">
    <property type="entry name" value="HAD_2"/>
</dbReference>
<dbReference type="EMBL" id="JAJEQN010000056">
    <property type="protein sequence ID" value="MCC2222903.1"/>
    <property type="molecule type" value="Genomic_DNA"/>
</dbReference>
<accession>A0AAE3E626</accession>
<dbReference type="Pfam" id="PF13419">
    <property type="entry name" value="HAD_2"/>
    <property type="match status" value="1"/>
</dbReference>
<organism evidence="1 2">
    <name type="scientific">Anthropogastromicrobium aceti</name>
    <dbReference type="NCBI Taxonomy" id="2981768"/>
    <lineage>
        <taxon>Bacteria</taxon>
        <taxon>Bacillati</taxon>
        <taxon>Bacillota</taxon>
        <taxon>Clostridia</taxon>
        <taxon>Lachnospirales</taxon>
        <taxon>Lachnospiraceae</taxon>
        <taxon>Anthropogastromicrobium</taxon>
    </lineage>
</organism>
<dbReference type="InterPro" id="IPR050155">
    <property type="entry name" value="HAD-like_hydrolase_sf"/>
</dbReference>
<dbReference type="InterPro" id="IPR006439">
    <property type="entry name" value="HAD-SF_hydro_IA"/>
</dbReference>
<keyword evidence="2" id="KW-1185">Reference proteome</keyword>
<dbReference type="InterPro" id="IPR023214">
    <property type="entry name" value="HAD_sf"/>
</dbReference>
<proteinExistence type="predicted"/>
<reference evidence="1 2" key="1">
    <citation type="submission" date="2021-10" db="EMBL/GenBank/DDBJ databases">
        <title>Anaerobic single-cell dispensing facilitates the cultivation of human gut bacteria.</title>
        <authorList>
            <person name="Afrizal A."/>
        </authorList>
    </citation>
    <scope>NUCLEOTIDE SEQUENCE [LARGE SCALE GENOMIC DNA]</scope>
    <source>
        <strain evidence="1 2">CLA-AA-H224</strain>
    </source>
</reference>